<dbReference type="InterPro" id="IPR019734">
    <property type="entry name" value="TPR_rpt"/>
</dbReference>
<dbReference type="PANTHER" id="PTHR11242:SF0">
    <property type="entry name" value="TPR_REGION DOMAIN-CONTAINING PROTEIN"/>
    <property type="match status" value="1"/>
</dbReference>
<organism evidence="4 8">
    <name type="scientific">Didymodactylos carnosus</name>
    <dbReference type="NCBI Taxonomy" id="1234261"/>
    <lineage>
        <taxon>Eukaryota</taxon>
        <taxon>Metazoa</taxon>
        <taxon>Spiralia</taxon>
        <taxon>Gnathifera</taxon>
        <taxon>Rotifera</taxon>
        <taxon>Eurotatoria</taxon>
        <taxon>Bdelloidea</taxon>
        <taxon>Philodinida</taxon>
        <taxon>Philodinidae</taxon>
        <taxon>Didymodactylos</taxon>
    </lineage>
</organism>
<evidence type="ECO:0000313" key="8">
    <source>
        <dbReference type="Proteomes" id="UP000663829"/>
    </source>
</evidence>
<evidence type="ECO:0000313" key="7">
    <source>
        <dbReference type="EMBL" id="CAF3693784.1"/>
    </source>
</evidence>
<dbReference type="Proteomes" id="UP000681722">
    <property type="component" value="Unassembled WGS sequence"/>
</dbReference>
<dbReference type="PROSITE" id="PS50005">
    <property type="entry name" value="TPR"/>
    <property type="match status" value="1"/>
</dbReference>
<evidence type="ECO:0000256" key="3">
    <source>
        <dbReference type="PROSITE-ProRule" id="PRU00339"/>
    </source>
</evidence>
<keyword evidence="8" id="KW-1185">Reference proteome</keyword>
<dbReference type="InterPro" id="IPR011990">
    <property type="entry name" value="TPR-like_helical_dom_sf"/>
</dbReference>
<dbReference type="Proteomes" id="UP000677228">
    <property type="component" value="Unassembled WGS sequence"/>
</dbReference>
<dbReference type="EMBL" id="CAJNOK010003812">
    <property type="protein sequence ID" value="CAF0915441.1"/>
    <property type="molecule type" value="Genomic_DNA"/>
</dbReference>
<evidence type="ECO:0008006" key="9">
    <source>
        <dbReference type="Google" id="ProtNLM"/>
    </source>
</evidence>
<evidence type="ECO:0000313" key="6">
    <source>
        <dbReference type="EMBL" id="CAF3517053.1"/>
    </source>
</evidence>
<dbReference type="InterPro" id="IPR039663">
    <property type="entry name" value="AIP/AIPL1/TTC9"/>
</dbReference>
<dbReference type="SMART" id="SM00028">
    <property type="entry name" value="TPR"/>
    <property type="match status" value="3"/>
</dbReference>
<dbReference type="EMBL" id="CAJOBC010000011">
    <property type="protein sequence ID" value="CAF3517053.1"/>
    <property type="molecule type" value="Genomic_DNA"/>
</dbReference>
<dbReference type="SUPFAM" id="SSF48452">
    <property type="entry name" value="TPR-like"/>
    <property type="match status" value="1"/>
</dbReference>
<evidence type="ECO:0000313" key="5">
    <source>
        <dbReference type="EMBL" id="CAF0915441.1"/>
    </source>
</evidence>
<gene>
    <name evidence="4" type="ORF">GPM918_LOCUS146</name>
    <name evidence="5" type="ORF">OVA965_LOCUS10344</name>
    <name evidence="6" type="ORF">SRO942_LOCUS147</name>
    <name evidence="7" type="ORF">TMI583_LOCUS10340</name>
</gene>
<dbReference type="Gene3D" id="1.25.40.10">
    <property type="entry name" value="Tetratricopeptide repeat domain"/>
    <property type="match status" value="1"/>
</dbReference>
<dbReference type="OrthoDB" id="5829758at2759"/>
<accession>A0A813NJ51</accession>
<name>A0A813NJ51_9BILA</name>
<feature type="repeat" description="TPR" evidence="3">
    <location>
        <begin position="115"/>
        <end position="148"/>
    </location>
</feature>
<reference evidence="4" key="1">
    <citation type="submission" date="2021-02" db="EMBL/GenBank/DDBJ databases">
        <authorList>
            <person name="Nowell W R."/>
        </authorList>
    </citation>
    <scope>NUCLEOTIDE SEQUENCE</scope>
</reference>
<dbReference type="PANTHER" id="PTHR11242">
    <property type="entry name" value="ARYL HYDROCARBON RECEPTOR INTERACTING PROTEIN RELATED"/>
    <property type="match status" value="1"/>
</dbReference>
<evidence type="ECO:0000256" key="2">
    <source>
        <dbReference type="ARBA" id="ARBA00022803"/>
    </source>
</evidence>
<dbReference type="Proteomes" id="UP000682733">
    <property type="component" value="Unassembled WGS sequence"/>
</dbReference>
<comment type="caution">
    <text evidence="4">The sequence shown here is derived from an EMBL/GenBank/DDBJ whole genome shotgun (WGS) entry which is preliminary data.</text>
</comment>
<dbReference type="EMBL" id="CAJNOQ010000011">
    <property type="protein sequence ID" value="CAF0738953.1"/>
    <property type="molecule type" value="Genomic_DNA"/>
</dbReference>
<dbReference type="Proteomes" id="UP000663829">
    <property type="component" value="Unassembled WGS sequence"/>
</dbReference>
<evidence type="ECO:0000313" key="4">
    <source>
        <dbReference type="EMBL" id="CAF0738953.1"/>
    </source>
</evidence>
<evidence type="ECO:0000256" key="1">
    <source>
        <dbReference type="ARBA" id="ARBA00022737"/>
    </source>
</evidence>
<dbReference type="FunFam" id="1.25.40.10:FF:000052">
    <property type="entry name" value="Aryl-hydrocarbon-interacting protein-like 1"/>
    <property type="match status" value="1"/>
</dbReference>
<keyword evidence="1" id="KW-0677">Repeat</keyword>
<dbReference type="AlphaFoldDB" id="A0A813NJ51"/>
<protein>
    <recommendedName>
        <fullName evidence="9">AH receptor-interacting protein</fullName>
    </recommendedName>
</protein>
<sequence>MSKLVKVLKPGEFEKETYFLTDDEKFNLIPKLRESGNALYNASDYEKACEKYGQVLQFFDELMIKEKPNDVEWKKLDEQRRPILLNFVQCKLKLGEYYSAIEHATTILNSDSTNSKALYRRAKAHVGAWNIKEAKEDFETLLKVDPSLNALVKQELNLLAQAEQEKNKQDKSNLTRLFST</sequence>
<keyword evidence="2 3" id="KW-0802">TPR repeat</keyword>
<dbReference type="EMBL" id="CAJOBA010003813">
    <property type="protein sequence ID" value="CAF3693784.1"/>
    <property type="molecule type" value="Genomic_DNA"/>
</dbReference>
<proteinExistence type="predicted"/>